<accession>A0A1H0FVE2</accession>
<evidence type="ECO:0000256" key="10">
    <source>
        <dbReference type="ARBA" id="ARBA00023304"/>
    </source>
</evidence>
<dbReference type="GO" id="GO:0003852">
    <property type="term" value="F:2-isopropylmalate synthase activity"/>
    <property type="evidence" value="ECO:0007669"/>
    <property type="project" value="UniProtKB-UniRule"/>
</dbReference>
<dbReference type="InterPro" id="IPR002034">
    <property type="entry name" value="AIPM/Hcit_synth_CS"/>
</dbReference>
<dbReference type="CDD" id="cd07940">
    <property type="entry name" value="DRE_TIM_IPMS"/>
    <property type="match status" value="1"/>
</dbReference>
<name>A0A1H0FVE2_9FIRM</name>
<evidence type="ECO:0000259" key="12">
    <source>
        <dbReference type="PROSITE" id="PS50991"/>
    </source>
</evidence>
<evidence type="ECO:0000256" key="7">
    <source>
        <dbReference type="ARBA" id="ARBA00022679"/>
    </source>
</evidence>
<comment type="pathway">
    <text evidence="1 11">Amino-acid biosynthesis; L-leucine biosynthesis; L-leucine from 3-methyl-2-oxobutanoate: step 1/4.</text>
</comment>
<dbReference type="GO" id="GO:0005737">
    <property type="term" value="C:cytoplasm"/>
    <property type="evidence" value="ECO:0007669"/>
    <property type="project" value="UniProtKB-UniRule"/>
</dbReference>
<dbReference type="FunFam" id="3.20.20.70:FF:000010">
    <property type="entry name" value="2-isopropylmalate synthase"/>
    <property type="match status" value="1"/>
</dbReference>
<evidence type="ECO:0000256" key="1">
    <source>
        <dbReference type="ARBA" id="ARBA00004689"/>
    </source>
</evidence>
<evidence type="ECO:0000256" key="4">
    <source>
        <dbReference type="ARBA" id="ARBA00018198"/>
    </source>
</evidence>
<evidence type="ECO:0000256" key="5">
    <source>
        <dbReference type="ARBA" id="ARBA00022430"/>
    </source>
</evidence>
<keyword evidence="8 11" id="KW-0479">Metal-binding</keyword>
<dbReference type="GO" id="GO:0009098">
    <property type="term" value="P:L-leucine biosynthetic process"/>
    <property type="evidence" value="ECO:0007669"/>
    <property type="project" value="UniProtKB-UniRule"/>
</dbReference>
<dbReference type="Pfam" id="PF00682">
    <property type="entry name" value="HMGL-like"/>
    <property type="match status" value="1"/>
</dbReference>
<feature type="domain" description="Pyruvate carboxyltransferase" evidence="12">
    <location>
        <begin position="5"/>
        <end position="267"/>
    </location>
</feature>
<keyword evidence="9 11" id="KW-0464">Manganese</keyword>
<evidence type="ECO:0000313" key="13">
    <source>
        <dbReference type="EMBL" id="SDN98648.1"/>
    </source>
</evidence>
<dbReference type="FunFam" id="1.10.238.260:FF:000001">
    <property type="entry name" value="2-isopropylmalate synthase"/>
    <property type="match status" value="1"/>
</dbReference>
<dbReference type="InterPro" id="IPR000891">
    <property type="entry name" value="PYR_CT"/>
</dbReference>
<keyword evidence="14" id="KW-1185">Reference proteome</keyword>
<dbReference type="PANTHER" id="PTHR10277">
    <property type="entry name" value="HOMOCITRATE SYNTHASE-RELATED"/>
    <property type="match status" value="1"/>
</dbReference>
<evidence type="ECO:0000313" key="14">
    <source>
        <dbReference type="Proteomes" id="UP000199182"/>
    </source>
</evidence>
<comment type="function">
    <text evidence="11">Catalyzes the condensation of the acetyl group of acetyl-CoA with 3-methyl-2-oxobutanoate (2-ketoisovalerate) to form 3-carboxy-3-hydroxy-4-methylpentanoate (2-isopropylmalate).</text>
</comment>
<dbReference type="RefSeq" id="WP_205408709.1">
    <property type="nucleotide sequence ID" value="NZ_FNID01000044.1"/>
</dbReference>
<comment type="similarity">
    <text evidence="2 11">Belongs to the alpha-IPM synthase/homocitrate synthase family. LeuA type 1 subfamily.</text>
</comment>
<evidence type="ECO:0000256" key="2">
    <source>
        <dbReference type="ARBA" id="ARBA00009396"/>
    </source>
</evidence>
<dbReference type="UniPathway" id="UPA00048">
    <property type="reaction ID" value="UER00070"/>
</dbReference>
<dbReference type="Proteomes" id="UP000199182">
    <property type="component" value="Unassembled WGS sequence"/>
</dbReference>
<dbReference type="GO" id="GO:0003985">
    <property type="term" value="F:acetyl-CoA C-acetyltransferase activity"/>
    <property type="evidence" value="ECO:0007669"/>
    <property type="project" value="UniProtKB-UniRule"/>
</dbReference>
<dbReference type="InterPro" id="IPR050073">
    <property type="entry name" value="2-IPM_HCS-like"/>
</dbReference>
<dbReference type="PROSITE" id="PS50991">
    <property type="entry name" value="PYR_CT"/>
    <property type="match status" value="1"/>
</dbReference>
<dbReference type="SUPFAM" id="SSF110921">
    <property type="entry name" value="2-isopropylmalate synthase LeuA, allosteric (dimerisation) domain"/>
    <property type="match status" value="1"/>
</dbReference>
<dbReference type="Gene3D" id="1.10.238.260">
    <property type="match status" value="1"/>
</dbReference>
<organism evidence="13 14">
    <name type="scientific">Acetanaerobacterium elongatum</name>
    <dbReference type="NCBI Taxonomy" id="258515"/>
    <lineage>
        <taxon>Bacteria</taxon>
        <taxon>Bacillati</taxon>
        <taxon>Bacillota</taxon>
        <taxon>Clostridia</taxon>
        <taxon>Eubacteriales</taxon>
        <taxon>Oscillospiraceae</taxon>
        <taxon>Acetanaerobacterium</taxon>
    </lineage>
</organism>
<dbReference type="InterPro" id="IPR013785">
    <property type="entry name" value="Aldolase_TIM"/>
</dbReference>
<comment type="catalytic activity">
    <reaction evidence="11">
        <text>3-methyl-2-oxobutanoate + acetyl-CoA + H2O = (2S)-2-isopropylmalate + CoA + H(+)</text>
        <dbReference type="Rhea" id="RHEA:21524"/>
        <dbReference type="ChEBI" id="CHEBI:1178"/>
        <dbReference type="ChEBI" id="CHEBI:11851"/>
        <dbReference type="ChEBI" id="CHEBI:15377"/>
        <dbReference type="ChEBI" id="CHEBI:15378"/>
        <dbReference type="ChEBI" id="CHEBI:57287"/>
        <dbReference type="ChEBI" id="CHEBI:57288"/>
        <dbReference type="EC" id="2.3.3.13"/>
    </reaction>
</comment>
<dbReference type="GO" id="GO:0030145">
    <property type="term" value="F:manganese ion binding"/>
    <property type="evidence" value="ECO:0007669"/>
    <property type="project" value="UniProtKB-UniRule"/>
</dbReference>
<dbReference type="InterPro" id="IPR036230">
    <property type="entry name" value="LeuA_allosteric_dom_sf"/>
</dbReference>
<dbReference type="EMBL" id="FNID01000044">
    <property type="protein sequence ID" value="SDN98648.1"/>
    <property type="molecule type" value="Genomic_DNA"/>
</dbReference>
<dbReference type="EC" id="2.3.3.13" evidence="3 11"/>
<dbReference type="Pfam" id="PF08502">
    <property type="entry name" value="LeuA_dimer"/>
    <property type="match status" value="1"/>
</dbReference>
<dbReference type="PROSITE" id="PS00816">
    <property type="entry name" value="AIPM_HOMOCIT_SYNTH_2"/>
    <property type="match status" value="1"/>
</dbReference>
<dbReference type="InterPro" id="IPR054691">
    <property type="entry name" value="LeuA/HCS_post-cat"/>
</dbReference>
<feature type="binding site" evidence="11">
    <location>
        <position position="14"/>
    </location>
    <ligand>
        <name>Mn(2+)</name>
        <dbReference type="ChEBI" id="CHEBI:29035"/>
    </ligand>
</feature>
<dbReference type="Gene3D" id="3.20.20.70">
    <property type="entry name" value="Aldolase class I"/>
    <property type="match status" value="1"/>
</dbReference>
<evidence type="ECO:0000256" key="6">
    <source>
        <dbReference type="ARBA" id="ARBA00022605"/>
    </source>
</evidence>
<proteinExistence type="inferred from homology"/>
<evidence type="ECO:0000256" key="9">
    <source>
        <dbReference type="ARBA" id="ARBA00023211"/>
    </source>
</evidence>
<feature type="binding site" evidence="11">
    <location>
        <position position="238"/>
    </location>
    <ligand>
        <name>Mn(2+)</name>
        <dbReference type="ChEBI" id="CHEBI:29035"/>
    </ligand>
</feature>
<dbReference type="Gene3D" id="3.30.160.270">
    <property type="match status" value="1"/>
</dbReference>
<dbReference type="SMART" id="SM00917">
    <property type="entry name" value="LeuA_dimer"/>
    <property type="match status" value="1"/>
</dbReference>
<sequence>MERRVYIFDTTLRDGEQSPGCSMNLEEKMEVARQLERMKVDVIEAGFAISSKGDFDSIEAIAKTIKNCTIASLSRALEKDIDAAYEAVKYAESPLIHTFIATSPVHMEYKLRMKPEQVLEQAERMVAYAKHYCPAVEFSAEDATRSDPAFLAQVVRRVIAAGATVVNIPDTVGYDTPEEMYALIDYLMKNVENIDKARISVHCHNDLGMAVANSLAGVRAGASQIECSVNGLGERAGNAALEEVVMAILTRRQSIGCYTGIDTTRISKTSRLIYNTIGVIPPLNKPIVGKNAFAHESGIHQHGVAAERSTYEIMSPESIGLAKNTMVLGKHSGRHAFVDQLKEWGHDVTPEEADIYFAKFKDLCDKKKEVSRLDVEAIVSSGTPMNHGSYKLNRFDVHAGNFSTATCVVRLERNDEITEDVALGDGPIDAAFNAINKLTCAPEHSLEDYAIHSVTEGRDALGEVVVKLRMGDRIYTGKGLSTDIIEASILAYIAGINKMMR</sequence>
<dbReference type="PANTHER" id="PTHR10277:SF9">
    <property type="entry name" value="2-ISOPROPYLMALATE SYNTHASE 1, CHLOROPLASTIC-RELATED"/>
    <property type="match status" value="1"/>
</dbReference>
<dbReference type="FunFam" id="3.30.160.270:FF:000003">
    <property type="entry name" value="2-isopropylmalate synthase"/>
    <property type="match status" value="1"/>
</dbReference>
<evidence type="ECO:0000256" key="3">
    <source>
        <dbReference type="ARBA" id="ARBA00012973"/>
    </source>
</evidence>
<dbReference type="PROSITE" id="PS00815">
    <property type="entry name" value="AIPM_HOMOCIT_SYNTH_1"/>
    <property type="match status" value="1"/>
</dbReference>
<dbReference type="InterPro" id="IPR013709">
    <property type="entry name" value="2-isopropylmalate_synth_dimer"/>
</dbReference>
<dbReference type="AlphaFoldDB" id="A0A1H0FVE2"/>
<keyword evidence="10 11" id="KW-0100">Branched-chain amino acid biosynthesis</keyword>
<protein>
    <recommendedName>
        <fullName evidence="4 11">2-isopropylmalate synthase</fullName>
        <ecNumber evidence="3 11">2.3.3.13</ecNumber>
    </recommendedName>
    <alternativeName>
        <fullName evidence="11">Alpha-IPM synthase</fullName>
    </alternativeName>
    <alternativeName>
        <fullName evidence="11">Alpha-isopropylmalate synthase</fullName>
    </alternativeName>
</protein>
<dbReference type="NCBIfam" id="NF002086">
    <property type="entry name" value="PRK00915.1-3"/>
    <property type="match status" value="1"/>
</dbReference>
<keyword evidence="5 11" id="KW-0432">Leucine biosynthesis</keyword>
<dbReference type="HAMAP" id="MF_01025">
    <property type="entry name" value="LeuA_type1"/>
    <property type="match status" value="1"/>
</dbReference>
<gene>
    <name evidence="11" type="primary">leuA</name>
    <name evidence="13" type="ORF">SAMN05192585_14411</name>
</gene>
<feature type="region of interest" description="Regulatory domain" evidence="11">
    <location>
        <begin position="391"/>
        <end position="501"/>
    </location>
</feature>
<feature type="binding site" evidence="11">
    <location>
        <position position="204"/>
    </location>
    <ligand>
        <name>Mn(2+)</name>
        <dbReference type="ChEBI" id="CHEBI:29035"/>
    </ligand>
</feature>
<feature type="binding site" evidence="11">
    <location>
        <position position="202"/>
    </location>
    <ligand>
        <name>Mn(2+)</name>
        <dbReference type="ChEBI" id="CHEBI:29035"/>
    </ligand>
</feature>
<dbReference type="InterPro" id="IPR005671">
    <property type="entry name" value="LeuA_bact_synth"/>
</dbReference>
<reference evidence="13 14" key="1">
    <citation type="submission" date="2016-10" db="EMBL/GenBank/DDBJ databases">
        <authorList>
            <person name="de Groot N.N."/>
        </authorList>
    </citation>
    <scope>NUCLEOTIDE SEQUENCE [LARGE SCALE GENOMIC DNA]</scope>
    <source>
        <strain evidence="13 14">CGMCC 1.5012</strain>
    </source>
</reference>
<keyword evidence="6 11" id="KW-0028">Amino-acid biosynthesis</keyword>
<dbReference type="Pfam" id="PF22617">
    <property type="entry name" value="HCS_D2"/>
    <property type="match status" value="1"/>
</dbReference>
<keyword evidence="7 11" id="KW-0808">Transferase</keyword>
<evidence type="ECO:0000256" key="11">
    <source>
        <dbReference type="HAMAP-Rule" id="MF_01025"/>
    </source>
</evidence>
<dbReference type="SUPFAM" id="SSF51569">
    <property type="entry name" value="Aldolase"/>
    <property type="match status" value="1"/>
</dbReference>
<evidence type="ECO:0000256" key="8">
    <source>
        <dbReference type="ARBA" id="ARBA00022723"/>
    </source>
</evidence>
<comment type="cofactor">
    <cofactor evidence="11">
        <name>Mn(2+)</name>
        <dbReference type="ChEBI" id="CHEBI:29035"/>
    </cofactor>
</comment>
<dbReference type="NCBIfam" id="TIGR00973">
    <property type="entry name" value="leuA_bact"/>
    <property type="match status" value="1"/>
</dbReference>
<dbReference type="STRING" id="258515.SAMN05192585_14411"/>
<keyword evidence="11" id="KW-0963">Cytoplasm</keyword>
<comment type="subunit">
    <text evidence="11">Homodimer.</text>
</comment>